<dbReference type="Proteomes" id="UP000055024">
    <property type="component" value="Unassembled WGS sequence"/>
</dbReference>
<accession>A0A0V1GHG4</accession>
<evidence type="ECO:0000313" key="2">
    <source>
        <dbReference type="Proteomes" id="UP000055024"/>
    </source>
</evidence>
<organism evidence="1 2">
    <name type="scientific">Trichinella zimbabwensis</name>
    <dbReference type="NCBI Taxonomy" id="268475"/>
    <lineage>
        <taxon>Eukaryota</taxon>
        <taxon>Metazoa</taxon>
        <taxon>Ecdysozoa</taxon>
        <taxon>Nematoda</taxon>
        <taxon>Enoplea</taxon>
        <taxon>Dorylaimia</taxon>
        <taxon>Trichinellida</taxon>
        <taxon>Trichinellidae</taxon>
        <taxon>Trichinella</taxon>
    </lineage>
</organism>
<protein>
    <submittedName>
        <fullName evidence="1">Uncharacterized protein</fullName>
    </submittedName>
</protein>
<gene>
    <name evidence="1" type="ORF">T11_14042</name>
</gene>
<evidence type="ECO:0000313" key="1">
    <source>
        <dbReference type="EMBL" id="KRY97641.1"/>
    </source>
</evidence>
<name>A0A0V1GHG4_9BILA</name>
<dbReference type="AlphaFoldDB" id="A0A0V1GHG4"/>
<sequence length="32" mass="3594">MQAGPNWDEVLSARDCSFWPQRITEGRSATIA</sequence>
<keyword evidence="2" id="KW-1185">Reference proteome</keyword>
<reference evidence="1 2" key="1">
    <citation type="submission" date="2015-01" db="EMBL/GenBank/DDBJ databases">
        <title>Evolution of Trichinella species and genotypes.</title>
        <authorList>
            <person name="Korhonen P.K."/>
            <person name="Edoardo P."/>
            <person name="Giuseppe L.R."/>
            <person name="Gasser R.B."/>
        </authorList>
    </citation>
    <scope>NUCLEOTIDE SEQUENCE [LARGE SCALE GENOMIC DNA]</scope>
    <source>
        <strain evidence="1">ISS1029</strain>
    </source>
</reference>
<dbReference type="EMBL" id="JYDP01001900">
    <property type="protein sequence ID" value="KRY97641.1"/>
    <property type="molecule type" value="Genomic_DNA"/>
</dbReference>
<proteinExistence type="predicted"/>
<comment type="caution">
    <text evidence="1">The sequence shown here is derived from an EMBL/GenBank/DDBJ whole genome shotgun (WGS) entry which is preliminary data.</text>
</comment>